<organism evidence="1 2">
    <name type="scientific">Cupriavidus laharis</name>
    <dbReference type="NCBI Taxonomy" id="151654"/>
    <lineage>
        <taxon>Bacteria</taxon>
        <taxon>Pseudomonadati</taxon>
        <taxon>Pseudomonadota</taxon>
        <taxon>Betaproteobacteria</taxon>
        <taxon>Burkholderiales</taxon>
        <taxon>Burkholderiaceae</taxon>
        <taxon>Cupriavidus</taxon>
    </lineage>
</organism>
<proteinExistence type="predicted"/>
<protein>
    <submittedName>
        <fullName evidence="1">Uncharacterized protein</fullName>
    </submittedName>
</protein>
<sequence>MSEIADAIRKNIDSSAYEKAYLIGHDALQKSEEEREEIIAALCELTARLRADCMGMAVKKMDSGATYDSLESLLRKVNELTGQDMYGFFKTQ</sequence>
<evidence type="ECO:0000313" key="2">
    <source>
        <dbReference type="Proteomes" id="UP000727654"/>
    </source>
</evidence>
<evidence type="ECO:0000313" key="1">
    <source>
        <dbReference type="EMBL" id="CAG9181314.1"/>
    </source>
</evidence>
<accession>A0ABM8XM69</accession>
<dbReference type="RefSeq" id="WP_224081942.1">
    <property type="nucleotide sequence ID" value="NZ_CAJZAI010000014.1"/>
</dbReference>
<dbReference type="EMBL" id="CAJZAI010000014">
    <property type="protein sequence ID" value="CAG9181314.1"/>
    <property type="molecule type" value="Genomic_DNA"/>
</dbReference>
<gene>
    <name evidence="1" type="ORF">LMG23992_04474</name>
</gene>
<dbReference type="Proteomes" id="UP000727654">
    <property type="component" value="Unassembled WGS sequence"/>
</dbReference>
<keyword evidence="2" id="KW-1185">Reference proteome</keyword>
<comment type="caution">
    <text evidence="1">The sequence shown here is derived from an EMBL/GenBank/DDBJ whole genome shotgun (WGS) entry which is preliminary data.</text>
</comment>
<name>A0ABM8XM69_9BURK</name>
<reference evidence="1 2" key="1">
    <citation type="submission" date="2021-08" db="EMBL/GenBank/DDBJ databases">
        <authorList>
            <person name="Peeters C."/>
        </authorList>
    </citation>
    <scope>NUCLEOTIDE SEQUENCE [LARGE SCALE GENOMIC DNA]</scope>
    <source>
        <strain evidence="1 2">LMG 23992</strain>
    </source>
</reference>